<dbReference type="Gene3D" id="3.40.47.10">
    <property type="match status" value="2"/>
</dbReference>
<protein>
    <submittedName>
        <fullName evidence="12">Peroxisomal 3-ketoacyl-CoA thiolase B</fullName>
    </submittedName>
</protein>
<feature type="active site" description="Proton acceptor" evidence="8">
    <location>
        <position position="406"/>
    </location>
</feature>
<feature type="domain" description="Thiolase C-terminal" evidence="11">
    <location>
        <begin position="296"/>
        <end position="411"/>
    </location>
</feature>
<evidence type="ECO:0000256" key="1">
    <source>
        <dbReference type="ARBA" id="ARBA00001958"/>
    </source>
</evidence>
<organism evidence="12 13">
    <name type="scientific">Lachnellula arida</name>
    <dbReference type="NCBI Taxonomy" id="1316785"/>
    <lineage>
        <taxon>Eukaryota</taxon>
        <taxon>Fungi</taxon>
        <taxon>Dikarya</taxon>
        <taxon>Ascomycota</taxon>
        <taxon>Pezizomycotina</taxon>
        <taxon>Leotiomycetes</taxon>
        <taxon>Helotiales</taxon>
        <taxon>Lachnaceae</taxon>
        <taxon>Lachnellula</taxon>
    </lineage>
</organism>
<dbReference type="InterPro" id="IPR020616">
    <property type="entry name" value="Thiolase_N"/>
</dbReference>
<evidence type="ECO:0000256" key="4">
    <source>
        <dbReference type="ARBA" id="ARBA00022679"/>
    </source>
</evidence>
<evidence type="ECO:0000256" key="7">
    <source>
        <dbReference type="ARBA" id="ARBA00047605"/>
    </source>
</evidence>
<sequence>MSGPIRKGLSSILQKAPTDIVILSSLRTPITRSYKGHLKDAYPEELLATVLRATLAANPNLDPALINDVGIGVVLSELGGSKAGRMAMNHVGIPTTTSFYTVNRACSSSLSAITNVAHQIATGMIDVGIGGGMESMTRNYGSRAIPTVLWPELVDSSVKDARDCIMPMGLTSENVAERYGVSRADQDAFAVQSHQRAAKAQADGLFDKEIVPVQTRYQEVDKKGEKVGEVQDVTVTRDDGIRTNASVEGMGKLKAAFKESGTSTAGNSSQISDGAAATLLMRRSTATELGLSSSIIGKWAGTQVAGCRPDEMGIGPALAIPKLLEYTGLKTEDVGLWEINEAFASQAIYCLRQLGLEKAMEEDRVNPKGGAIALGHPLGATGARMLAGLLPEMERQGLQTGVVSMCIGTGMELHAFGNSYVPTLVHYGLPIKQ</sequence>
<dbReference type="GO" id="GO:0006635">
    <property type="term" value="P:fatty acid beta-oxidation"/>
    <property type="evidence" value="ECO:0007669"/>
    <property type="project" value="TreeGrafter"/>
</dbReference>
<gene>
    <name evidence="12" type="primary">Acaa1b</name>
    <name evidence="12" type="ORF">LARI1_G005544</name>
</gene>
<feature type="active site" description="Proton acceptor" evidence="8">
    <location>
        <position position="376"/>
    </location>
</feature>
<feature type="domain" description="Thiolase N-terminal" evidence="10">
    <location>
        <begin position="20"/>
        <end position="284"/>
    </location>
</feature>
<evidence type="ECO:0000256" key="2">
    <source>
        <dbReference type="ARBA" id="ARBA00004872"/>
    </source>
</evidence>
<evidence type="ECO:0000313" key="12">
    <source>
        <dbReference type="EMBL" id="TVY16445.1"/>
    </source>
</evidence>
<dbReference type="GO" id="GO:0010124">
    <property type="term" value="P:phenylacetate catabolic process"/>
    <property type="evidence" value="ECO:0007669"/>
    <property type="project" value="TreeGrafter"/>
</dbReference>
<evidence type="ECO:0000256" key="8">
    <source>
        <dbReference type="PIRSR" id="PIRSR000429-1"/>
    </source>
</evidence>
<evidence type="ECO:0000313" key="13">
    <source>
        <dbReference type="Proteomes" id="UP000469559"/>
    </source>
</evidence>
<dbReference type="InterPro" id="IPR020613">
    <property type="entry name" value="Thiolase_CS"/>
</dbReference>
<dbReference type="Pfam" id="PF00108">
    <property type="entry name" value="Thiolase_N"/>
    <property type="match status" value="1"/>
</dbReference>
<comment type="caution">
    <text evidence="12">The sequence shown here is derived from an EMBL/GenBank/DDBJ whole genome shotgun (WGS) entry which is preliminary data.</text>
</comment>
<evidence type="ECO:0000256" key="6">
    <source>
        <dbReference type="ARBA" id="ARBA00023315"/>
    </source>
</evidence>
<proteinExistence type="inferred from homology"/>
<dbReference type="InterPro" id="IPR016039">
    <property type="entry name" value="Thiolase-like"/>
</dbReference>
<dbReference type="PANTHER" id="PTHR43853:SF5">
    <property type="entry name" value="ACETYL-COA C-ACETYLTRANSFERASE"/>
    <property type="match status" value="1"/>
</dbReference>
<feature type="active site" description="Acyl-thioester intermediate" evidence="8">
    <location>
        <position position="106"/>
    </location>
</feature>
<comment type="pathway">
    <text evidence="2">Lipid metabolism; fatty acid metabolism.</text>
</comment>
<keyword evidence="4 9" id="KW-0808">Transferase</keyword>
<keyword evidence="6 9" id="KW-0012">Acyltransferase</keyword>
<keyword evidence="13" id="KW-1185">Reference proteome</keyword>
<dbReference type="Pfam" id="PF02803">
    <property type="entry name" value="Thiolase_C"/>
    <property type="match status" value="1"/>
</dbReference>
<dbReference type="InterPro" id="IPR020615">
    <property type="entry name" value="Thiolase_acyl_enz_int_AS"/>
</dbReference>
<evidence type="ECO:0000259" key="10">
    <source>
        <dbReference type="Pfam" id="PF00108"/>
    </source>
</evidence>
<evidence type="ECO:0000259" key="11">
    <source>
        <dbReference type="Pfam" id="PF02803"/>
    </source>
</evidence>
<dbReference type="GO" id="GO:0005777">
    <property type="term" value="C:peroxisome"/>
    <property type="evidence" value="ECO:0007669"/>
    <property type="project" value="TreeGrafter"/>
</dbReference>
<comment type="catalytic activity">
    <reaction evidence="7">
        <text>an acyl-CoA + acetyl-CoA = a 3-oxoacyl-CoA + CoA</text>
        <dbReference type="Rhea" id="RHEA:21564"/>
        <dbReference type="ChEBI" id="CHEBI:57287"/>
        <dbReference type="ChEBI" id="CHEBI:57288"/>
        <dbReference type="ChEBI" id="CHEBI:58342"/>
        <dbReference type="ChEBI" id="CHEBI:90726"/>
        <dbReference type="EC" id="2.3.1.16"/>
    </reaction>
</comment>
<evidence type="ECO:0000256" key="3">
    <source>
        <dbReference type="ARBA" id="ARBA00010982"/>
    </source>
</evidence>
<comment type="cofactor">
    <cofactor evidence="1">
        <name>K(+)</name>
        <dbReference type="ChEBI" id="CHEBI:29103"/>
    </cofactor>
</comment>
<comment type="similarity">
    <text evidence="3 9">Belongs to the thiolase-like superfamily. Thiolase family.</text>
</comment>
<accession>A0A8T9B9N2</accession>
<evidence type="ECO:0000256" key="5">
    <source>
        <dbReference type="ARBA" id="ARBA00022958"/>
    </source>
</evidence>
<evidence type="ECO:0000256" key="9">
    <source>
        <dbReference type="RuleBase" id="RU003557"/>
    </source>
</evidence>
<dbReference type="InterPro" id="IPR020617">
    <property type="entry name" value="Thiolase_C"/>
</dbReference>
<dbReference type="InterPro" id="IPR002155">
    <property type="entry name" value="Thiolase"/>
</dbReference>
<dbReference type="NCBIfam" id="TIGR01930">
    <property type="entry name" value="AcCoA-C-Actrans"/>
    <property type="match status" value="1"/>
</dbReference>
<dbReference type="GO" id="GO:0003988">
    <property type="term" value="F:acetyl-CoA C-acyltransferase activity"/>
    <property type="evidence" value="ECO:0007669"/>
    <property type="project" value="UniProtKB-EC"/>
</dbReference>
<reference evidence="12 13" key="1">
    <citation type="submission" date="2018-05" db="EMBL/GenBank/DDBJ databases">
        <title>Whole genome sequencing for identification of molecular markers to develop diagnostic detection tools for the regulated plant pathogen Lachnellula willkommii.</title>
        <authorList>
            <person name="Giroux E."/>
            <person name="Bilodeau G."/>
        </authorList>
    </citation>
    <scope>NUCLEOTIDE SEQUENCE [LARGE SCALE GENOMIC DNA]</scope>
    <source>
        <strain evidence="12 13">CBS 203.66</strain>
    </source>
</reference>
<dbReference type="PROSITE" id="PS00737">
    <property type="entry name" value="THIOLASE_2"/>
    <property type="match status" value="1"/>
</dbReference>
<dbReference type="Proteomes" id="UP000469559">
    <property type="component" value="Unassembled WGS sequence"/>
</dbReference>
<dbReference type="SUPFAM" id="SSF53901">
    <property type="entry name" value="Thiolase-like"/>
    <property type="match status" value="2"/>
</dbReference>
<dbReference type="OrthoDB" id="5404651at2759"/>
<name>A0A8T9B9N2_9HELO</name>
<dbReference type="InterPro" id="IPR050215">
    <property type="entry name" value="Thiolase-like_sf_Thiolase"/>
</dbReference>
<dbReference type="PANTHER" id="PTHR43853">
    <property type="entry name" value="3-KETOACYL-COA THIOLASE, PEROXISOMAL"/>
    <property type="match status" value="1"/>
</dbReference>
<dbReference type="EMBL" id="QGMF01000366">
    <property type="protein sequence ID" value="TVY16445.1"/>
    <property type="molecule type" value="Genomic_DNA"/>
</dbReference>
<dbReference type="PIRSF" id="PIRSF000429">
    <property type="entry name" value="Ac-CoA_Ac_transf"/>
    <property type="match status" value="1"/>
</dbReference>
<dbReference type="CDD" id="cd00751">
    <property type="entry name" value="thiolase"/>
    <property type="match status" value="1"/>
</dbReference>
<dbReference type="AlphaFoldDB" id="A0A8T9B9N2"/>
<keyword evidence="5" id="KW-0630">Potassium</keyword>
<dbReference type="PROSITE" id="PS00098">
    <property type="entry name" value="THIOLASE_1"/>
    <property type="match status" value="1"/>
</dbReference>